<dbReference type="Proteomes" id="UP000679779">
    <property type="component" value="Unassembled WGS sequence"/>
</dbReference>
<protein>
    <recommendedName>
        <fullName evidence="2">HTH cro/C1-type domain-containing protein</fullName>
    </recommendedName>
</protein>
<dbReference type="Gene3D" id="1.10.260.40">
    <property type="entry name" value="lambda repressor-like DNA-binding domains"/>
    <property type="match status" value="1"/>
</dbReference>
<dbReference type="CDD" id="cd00093">
    <property type="entry name" value="HTH_XRE"/>
    <property type="match status" value="1"/>
</dbReference>
<dbReference type="InterPro" id="IPR001387">
    <property type="entry name" value="Cro/C1-type_HTH"/>
</dbReference>
<dbReference type="RefSeq" id="WP_160044731.1">
    <property type="nucleotide sequence ID" value="NZ_BORQ01000007.1"/>
</dbReference>
<accession>A0A919XNN3</accession>
<evidence type="ECO:0000313" key="4">
    <source>
        <dbReference type="Proteomes" id="UP000679779"/>
    </source>
</evidence>
<dbReference type="InterPro" id="IPR010982">
    <property type="entry name" value="Lambda_DNA-bd_dom_sf"/>
</dbReference>
<dbReference type="PROSITE" id="PS50943">
    <property type="entry name" value="HTH_CROC1"/>
    <property type="match status" value="1"/>
</dbReference>
<dbReference type="AlphaFoldDB" id="A0A919XNN3"/>
<organism evidence="3 4">
    <name type="scientific">Paenibacillus albilobatus</name>
    <dbReference type="NCBI Taxonomy" id="2716884"/>
    <lineage>
        <taxon>Bacteria</taxon>
        <taxon>Bacillati</taxon>
        <taxon>Bacillota</taxon>
        <taxon>Bacilli</taxon>
        <taxon>Bacillales</taxon>
        <taxon>Paenibacillaceae</taxon>
        <taxon>Paenibacillus</taxon>
    </lineage>
</organism>
<dbReference type="GO" id="GO:0003677">
    <property type="term" value="F:DNA binding"/>
    <property type="evidence" value="ECO:0007669"/>
    <property type="project" value="UniProtKB-KW"/>
</dbReference>
<dbReference type="PANTHER" id="PTHR46558">
    <property type="entry name" value="TRACRIPTIONAL REGULATORY PROTEIN-RELATED-RELATED"/>
    <property type="match status" value="1"/>
</dbReference>
<proteinExistence type="predicted"/>
<comment type="caution">
    <text evidence="3">The sequence shown here is derived from an EMBL/GenBank/DDBJ whole genome shotgun (WGS) entry which is preliminary data.</text>
</comment>
<dbReference type="PANTHER" id="PTHR46558:SF11">
    <property type="entry name" value="HTH-TYPE TRANSCRIPTIONAL REGULATOR XRE"/>
    <property type="match status" value="1"/>
</dbReference>
<dbReference type="Pfam" id="PF01381">
    <property type="entry name" value="HTH_3"/>
    <property type="match status" value="1"/>
</dbReference>
<evidence type="ECO:0000256" key="1">
    <source>
        <dbReference type="ARBA" id="ARBA00023125"/>
    </source>
</evidence>
<dbReference type="SUPFAM" id="SSF47413">
    <property type="entry name" value="lambda repressor-like DNA-binding domains"/>
    <property type="match status" value="1"/>
</dbReference>
<dbReference type="SMART" id="SM00530">
    <property type="entry name" value="HTH_XRE"/>
    <property type="match status" value="1"/>
</dbReference>
<name>A0A919XNN3_9BACL</name>
<reference evidence="3" key="1">
    <citation type="submission" date="2021-03" db="EMBL/GenBank/DDBJ databases">
        <title>Antimicrobial resistance genes in bacteria isolated from Japanese honey, and their potential for conferring macrolide and lincosamide resistance in the American foulbrood pathogen Paenibacillus larvae.</title>
        <authorList>
            <person name="Okamoto M."/>
            <person name="Kumagai M."/>
            <person name="Kanamori H."/>
            <person name="Takamatsu D."/>
        </authorList>
    </citation>
    <scope>NUCLEOTIDE SEQUENCE</scope>
    <source>
        <strain evidence="3">J2TS6</strain>
    </source>
</reference>
<dbReference type="EMBL" id="BORQ01000007">
    <property type="protein sequence ID" value="GIO33710.1"/>
    <property type="molecule type" value="Genomic_DNA"/>
</dbReference>
<feature type="domain" description="HTH cro/C1-type" evidence="2">
    <location>
        <begin position="8"/>
        <end position="62"/>
    </location>
</feature>
<evidence type="ECO:0000313" key="3">
    <source>
        <dbReference type="EMBL" id="GIO33710.1"/>
    </source>
</evidence>
<keyword evidence="4" id="KW-1185">Reference proteome</keyword>
<sequence length="245" mass="28518">MSVLSERIKELRNKRGYTQDQLAEMLNMKRANFSSYETGRTIPPSDTLGELANLLNTTTEYLLGHTDNPFPVDESLMKAAAILYNQLNESISYFVLLCEGDFVFSKKLQNDVMNAINQAAEESNEKFNINFKGIADRNGLIDYTGLLSELDLDQRSNDFKLVLLEKIKEVAIKYHLWEDPREFPIKESPSSYVVEKELFDKSIELSDEEIKEKFEFKIDGRELTEEEYNRMIAAVRFERQFRDHK</sequence>
<evidence type="ECO:0000259" key="2">
    <source>
        <dbReference type="PROSITE" id="PS50943"/>
    </source>
</evidence>
<keyword evidence="1" id="KW-0238">DNA-binding</keyword>
<gene>
    <name evidence="3" type="ORF">J2TS6_48510</name>
</gene>